<dbReference type="InterPro" id="IPR028081">
    <property type="entry name" value="Leu-bd"/>
</dbReference>
<gene>
    <name evidence="5" type="ORF">QWM81_00195</name>
</gene>
<name>A0ABT7YZ15_9ACTN</name>
<dbReference type="InterPro" id="IPR051010">
    <property type="entry name" value="BCAA_transport"/>
</dbReference>
<evidence type="ECO:0000259" key="4">
    <source>
        <dbReference type="Pfam" id="PF13458"/>
    </source>
</evidence>
<protein>
    <submittedName>
        <fullName evidence="5">ABC transporter substrate-binding protein</fullName>
    </submittedName>
</protein>
<feature type="domain" description="Leucine-binding protein" evidence="4">
    <location>
        <begin position="50"/>
        <end position="415"/>
    </location>
</feature>
<proteinExistence type="inferred from homology"/>
<dbReference type="InterPro" id="IPR028082">
    <property type="entry name" value="Peripla_BP_I"/>
</dbReference>
<dbReference type="Pfam" id="PF13458">
    <property type="entry name" value="Peripla_BP_6"/>
    <property type="match status" value="1"/>
</dbReference>
<comment type="similarity">
    <text evidence="1">Belongs to the leucine-binding protein family.</text>
</comment>
<keyword evidence="6" id="KW-1185">Reference proteome</keyword>
<evidence type="ECO:0000256" key="2">
    <source>
        <dbReference type="ARBA" id="ARBA00022729"/>
    </source>
</evidence>
<accession>A0ABT7YZ15</accession>
<feature type="signal peptide" evidence="3">
    <location>
        <begin position="1"/>
        <end position="26"/>
    </location>
</feature>
<dbReference type="PANTHER" id="PTHR30483">
    <property type="entry name" value="LEUCINE-SPECIFIC-BINDING PROTEIN"/>
    <property type="match status" value="1"/>
</dbReference>
<feature type="chain" id="PRO_5047374073" evidence="3">
    <location>
        <begin position="27"/>
        <end position="430"/>
    </location>
</feature>
<evidence type="ECO:0000313" key="6">
    <source>
        <dbReference type="Proteomes" id="UP001174050"/>
    </source>
</evidence>
<organism evidence="5 6">
    <name type="scientific">Streptomyces ficellus</name>
    <dbReference type="NCBI Taxonomy" id="1977088"/>
    <lineage>
        <taxon>Bacteria</taxon>
        <taxon>Bacillati</taxon>
        <taxon>Actinomycetota</taxon>
        <taxon>Actinomycetes</taxon>
        <taxon>Kitasatosporales</taxon>
        <taxon>Streptomycetaceae</taxon>
        <taxon>Streptomyces</taxon>
    </lineage>
</organism>
<dbReference type="Proteomes" id="UP001174050">
    <property type="component" value="Unassembled WGS sequence"/>
</dbReference>
<dbReference type="EMBL" id="JAUEPL010000001">
    <property type="protein sequence ID" value="MDN3292487.1"/>
    <property type="molecule type" value="Genomic_DNA"/>
</dbReference>
<dbReference type="Gene3D" id="3.40.50.2300">
    <property type="match status" value="2"/>
</dbReference>
<evidence type="ECO:0000256" key="3">
    <source>
        <dbReference type="SAM" id="SignalP"/>
    </source>
</evidence>
<dbReference type="SUPFAM" id="SSF53822">
    <property type="entry name" value="Periplasmic binding protein-like I"/>
    <property type="match status" value="1"/>
</dbReference>
<evidence type="ECO:0000313" key="5">
    <source>
        <dbReference type="EMBL" id="MDN3292487.1"/>
    </source>
</evidence>
<sequence>MKTSIRRSAIVASAAALLLTTIGATGAVGGSGSPATVPAQVPAQAEDGVLKLGYVLPETGQLSFLGPPMIESTKFAIKTINDAGGVLGKPIPAPASGDEAGQEAVATQSADRVLAADVDAIIGAAASGMSLAFIDRVTGAGVVQCSGSNTAPTFTDYDDGGFYFRTAPSDALQGPVLAKVVAEDDNKKRVAIVARADDYGRGLLESTRKALEDRGATVAVAETYDPKATNFDQVVQKVRNANPDAAVVVAFEEGAQILQGLIEAGLGPDRIGVYGTDGLRSEELPSLVAPGDTGRLAGMKGTAPASASNAAYVKALKEFAPGLKELQFAPQTFDCVTTVALAAEKARSDDPEKFSKEMVGVTKDGEKCNSFDACKKLLAAGRDIDYDGVSGPLDFTEAGEPGQATIEVYTYDEKGDLKTVRTELSKGAAQ</sequence>
<evidence type="ECO:0000256" key="1">
    <source>
        <dbReference type="ARBA" id="ARBA00010062"/>
    </source>
</evidence>
<reference evidence="5" key="1">
    <citation type="submission" date="2023-06" db="EMBL/GenBank/DDBJ databases">
        <title>WGS-Sequencing of Streptomyces ficellus isolate 21 collected from sand in Gara Djebilet Iron Mine in Algeria.</title>
        <authorList>
            <person name="Zegers G.P."/>
            <person name="Gomez A."/>
            <person name="Gueddou A."/>
            <person name="Zahara A.F."/>
            <person name="Worth M."/>
            <person name="Sevigny J.L."/>
            <person name="Tisa L."/>
        </authorList>
    </citation>
    <scope>NUCLEOTIDE SEQUENCE</scope>
    <source>
        <strain evidence="5">AS11</strain>
    </source>
</reference>
<dbReference type="PANTHER" id="PTHR30483:SF6">
    <property type="entry name" value="PERIPLASMIC BINDING PROTEIN OF ABC TRANSPORTER FOR NATURAL AMINO ACIDS"/>
    <property type="match status" value="1"/>
</dbReference>
<dbReference type="CDD" id="cd06346">
    <property type="entry name" value="PBP1_ABC_ligand_binding-like"/>
    <property type="match status" value="1"/>
</dbReference>
<comment type="caution">
    <text evidence="5">The sequence shown here is derived from an EMBL/GenBank/DDBJ whole genome shotgun (WGS) entry which is preliminary data.</text>
</comment>
<dbReference type="RefSeq" id="WP_290109259.1">
    <property type="nucleotide sequence ID" value="NZ_JAUEPL010000001.1"/>
</dbReference>
<keyword evidence="2 3" id="KW-0732">Signal</keyword>